<evidence type="ECO:0000256" key="3">
    <source>
        <dbReference type="ARBA" id="ARBA00022475"/>
    </source>
</evidence>
<dbReference type="GO" id="GO:0004674">
    <property type="term" value="F:protein serine/threonine kinase activity"/>
    <property type="evidence" value="ECO:0007669"/>
    <property type="project" value="UniProtKB-KW"/>
</dbReference>
<keyword evidence="3" id="KW-1003">Cell membrane</keyword>
<keyword evidence="14" id="KW-1133">Transmembrane helix</keyword>
<keyword evidence="4" id="KW-0723">Serine/threonine-protein kinase</keyword>
<evidence type="ECO:0000256" key="11">
    <source>
        <dbReference type="ARBA" id="ARBA00022741"/>
    </source>
</evidence>
<dbReference type="FunFam" id="1.10.510.10:FF:000358">
    <property type="entry name" value="Putative leucine-rich repeat receptor-like serine/threonine-protein kinase"/>
    <property type="match status" value="1"/>
</dbReference>
<keyword evidence="10" id="KW-0677">Repeat</keyword>
<dbReference type="PANTHER" id="PTHR48008">
    <property type="entry name" value="LEUCINE-RICH REPEAT RECEPTOR-LIKE PROTEIN KINASE IMK3-RELATED"/>
    <property type="match status" value="1"/>
</dbReference>
<evidence type="ECO:0000256" key="16">
    <source>
        <dbReference type="ARBA" id="ARBA00023170"/>
    </source>
</evidence>
<keyword evidence="5" id="KW-0597">Phosphoprotein</keyword>
<comment type="catalytic activity">
    <reaction evidence="18">
        <text>L-threonyl-[protein] + ATP = O-phospho-L-threonyl-[protein] + ADP + H(+)</text>
        <dbReference type="Rhea" id="RHEA:46608"/>
        <dbReference type="Rhea" id="RHEA-COMP:11060"/>
        <dbReference type="Rhea" id="RHEA-COMP:11605"/>
        <dbReference type="ChEBI" id="CHEBI:15378"/>
        <dbReference type="ChEBI" id="CHEBI:30013"/>
        <dbReference type="ChEBI" id="CHEBI:30616"/>
        <dbReference type="ChEBI" id="CHEBI:61977"/>
        <dbReference type="ChEBI" id="CHEBI:456216"/>
        <dbReference type="EC" id="2.7.11.1"/>
    </reaction>
</comment>
<evidence type="ECO:0000313" key="21">
    <source>
        <dbReference type="EMBL" id="KAF8392773.1"/>
    </source>
</evidence>
<keyword evidence="11" id="KW-0547">Nucleotide-binding</keyword>
<protein>
    <recommendedName>
        <fullName evidence="2">non-specific serine/threonine protein kinase</fullName>
        <ecNumber evidence="2">2.7.11.1</ecNumber>
    </recommendedName>
</protein>
<dbReference type="PIRSF" id="PIRSF000654">
    <property type="entry name" value="Integrin-linked_kinase"/>
    <property type="match status" value="1"/>
</dbReference>
<dbReference type="InterPro" id="IPR000719">
    <property type="entry name" value="Prot_kinase_dom"/>
</dbReference>
<dbReference type="PANTHER" id="PTHR48008:SF14">
    <property type="entry name" value="PROTEIN KINASE DOMAIN-CONTAINING PROTEIN"/>
    <property type="match status" value="1"/>
</dbReference>
<evidence type="ECO:0000313" key="22">
    <source>
        <dbReference type="Proteomes" id="UP000655225"/>
    </source>
</evidence>
<accession>A0A835D6Y6</accession>
<keyword evidence="8" id="KW-0812">Transmembrane</keyword>
<name>A0A835D6Y6_TETSI</name>
<gene>
    <name evidence="21" type="ORF">HHK36_021010</name>
</gene>
<evidence type="ECO:0000256" key="2">
    <source>
        <dbReference type="ARBA" id="ARBA00012513"/>
    </source>
</evidence>
<keyword evidence="17" id="KW-0325">Glycoprotein</keyword>
<sequence>MYDGTITAVKVLDLQVEGAMKSFDAECQVLRNVTHRNLVKIISSCSNLDFRALIVQYMPNGSLEKLLYSHNYFLVQRTNIMIDVRLALEYLHHDYLEPVVHCDLKPTNVLLDEDMVAHVGDFSLAKVLAKYKSTTQTSTLGTIGYIAPEYGLEGRVSTKGDVYSYGIMLMEMLTRKKPTDEMFVGGSSLRQWVKSTFPGLLVKVVDSNLLMREQPTEYVLHCSSSIMELALQCPSEFLGERPNMKDVVVRLRKIKQQFLLSNNVTVLKIQS</sequence>
<feature type="domain" description="Protein kinase" evidence="20">
    <location>
        <begin position="1"/>
        <end position="259"/>
    </location>
</feature>
<comment type="subcellular location">
    <subcellularLocation>
        <location evidence="1">Cell membrane</location>
        <topology evidence="1">Single-pass membrane protein</topology>
    </subcellularLocation>
</comment>
<evidence type="ECO:0000256" key="9">
    <source>
        <dbReference type="ARBA" id="ARBA00022729"/>
    </source>
</evidence>
<dbReference type="OMA" id="KNDATHT"/>
<evidence type="ECO:0000256" key="12">
    <source>
        <dbReference type="ARBA" id="ARBA00022777"/>
    </source>
</evidence>
<dbReference type="Proteomes" id="UP000655225">
    <property type="component" value="Unassembled WGS sequence"/>
</dbReference>
<dbReference type="GO" id="GO:0005886">
    <property type="term" value="C:plasma membrane"/>
    <property type="evidence" value="ECO:0007669"/>
    <property type="project" value="UniProtKB-SubCell"/>
</dbReference>
<dbReference type="Gene3D" id="1.10.510.10">
    <property type="entry name" value="Transferase(Phosphotransferase) domain 1"/>
    <property type="match status" value="1"/>
</dbReference>
<dbReference type="EC" id="2.7.11.1" evidence="2"/>
<dbReference type="EMBL" id="JABCRI010000015">
    <property type="protein sequence ID" value="KAF8392773.1"/>
    <property type="molecule type" value="Genomic_DNA"/>
</dbReference>
<dbReference type="InterPro" id="IPR011009">
    <property type="entry name" value="Kinase-like_dom_sf"/>
</dbReference>
<evidence type="ECO:0000256" key="6">
    <source>
        <dbReference type="ARBA" id="ARBA00022614"/>
    </source>
</evidence>
<comment type="catalytic activity">
    <reaction evidence="19">
        <text>L-seryl-[protein] + ATP = O-phospho-L-seryl-[protein] + ADP + H(+)</text>
        <dbReference type="Rhea" id="RHEA:17989"/>
        <dbReference type="Rhea" id="RHEA-COMP:9863"/>
        <dbReference type="Rhea" id="RHEA-COMP:11604"/>
        <dbReference type="ChEBI" id="CHEBI:15378"/>
        <dbReference type="ChEBI" id="CHEBI:29999"/>
        <dbReference type="ChEBI" id="CHEBI:30616"/>
        <dbReference type="ChEBI" id="CHEBI:83421"/>
        <dbReference type="ChEBI" id="CHEBI:456216"/>
        <dbReference type="EC" id="2.7.11.1"/>
    </reaction>
</comment>
<evidence type="ECO:0000256" key="19">
    <source>
        <dbReference type="ARBA" id="ARBA00048679"/>
    </source>
</evidence>
<comment type="caution">
    <text evidence="21">The sequence shown here is derived from an EMBL/GenBank/DDBJ whole genome shotgun (WGS) entry which is preliminary data.</text>
</comment>
<dbReference type="PROSITE" id="PS50011">
    <property type="entry name" value="PROTEIN_KINASE_DOM"/>
    <property type="match status" value="1"/>
</dbReference>
<evidence type="ECO:0000256" key="1">
    <source>
        <dbReference type="ARBA" id="ARBA00004162"/>
    </source>
</evidence>
<proteinExistence type="predicted"/>
<dbReference type="InterPro" id="IPR052451">
    <property type="entry name" value="Ser/Thr_kinase-like"/>
</dbReference>
<dbReference type="PROSITE" id="PS00108">
    <property type="entry name" value="PROTEIN_KINASE_ST"/>
    <property type="match status" value="1"/>
</dbReference>
<keyword evidence="7" id="KW-0808">Transferase</keyword>
<dbReference type="Gene3D" id="3.30.200.20">
    <property type="entry name" value="Phosphorylase Kinase, domain 1"/>
    <property type="match status" value="1"/>
</dbReference>
<evidence type="ECO:0000256" key="18">
    <source>
        <dbReference type="ARBA" id="ARBA00047899"/>
    </source>
</evidence>
<evidence type="ECO:0000256" key="10">
    <source>
        <dbReference type="ARBA" id="ARBA00022737"/>
    </source>
</evidence>
<keyword evidence="16" id="KW-0675">Receptor</keyword>
<evidence type="ECO:0000256" key="8">
    <source>
        <dbReference type="ARBA" id="ARBA00022692"/>
    </source>
</evidence>
<reference evidence="21 22" key="1">
    <citation type="submission" date="2020-04" db="EMBL/GenBank/DDBJ databases">
        <title>Plant Genome Project.</title>
        <authorList>
            <person name="Zhang R.-G."/>
        </authorList>
    </citation>
    <scope>NUCLEOTIDE SEQUENCE [LARGE SCALE GENOMIC DNA]</scope>
    <source>
        <strain evidence="21">YNK0</strain>
        <tissue evidence="21">Leaf</tissue>
    </source>
</reference>
<evidence type="ECO:0000256" key="15">
    <source>
        <dbReference type="ARBA" id="ARBA00023136"/>
    </source>
</evidence>
<dbReference type="InterPro" id="IPR008271">
    <property type="entry name" value="Ser/Thr_kinase_AS"/>
</dbReference>
<evidence type="ECO:0000259" key="20">
    <source>
        <dbReference type="PROSITE" id="PS50011"/>
    </source>
</evidence>
<keyword evidence="9" id="KW-0732">Signal</keyword>
<keyword evidence="15" id="KW-0472">Membrane</keyword>
<dbReference type="OrthoDB" id="1911041at2759"/>
<evidence type="ECO:0000256" key="7">
    <source>
        <dbReference type="ARBA" id="ARBA00022679"/>
    </source>
</evidence>
<evidence type="ECO:0000256" key="13">
    <source>
        <dbReference type="ARBA" id="ARBA00022840"/>
    </source>
</evidence>
<evidence type="ECO:0000256" key="5">
    <source>
        <dbReference type="ARBA" id="ARBA00022553"/>
    </source>
</evidence>
<keyword evidence="12" id="KW-0418">Kinase</keyword>
<dbReference type="Pfam" id="PF00069">
    <property type="entry name" value="Pkinase"/>
    <property type="match status" value="1"/>
</dbReference>
<dbReference type="SMART" id="SM00220">
    <property type="entry name" value="S_TKc"/>
    <property type="match status" value="1"/>
</dbReference>
<keyword evidence="22" id="KW-1185">Reference proteome</keyword>
<keyword evidence="13" id="KW-0067">ATP-binding</keyword>
<dbReference type="AlphaFoldDB" id="A0A835D6Y6"/>
<evidence type="ECO:0000256" key="17">
    <source>
        <dbReference type="ARBA" id="ARBA00023180"/>
    </source>
</evidence>
<organism evidence="21 22">
    <name type="scientific">Tetracentron sinense</name>
    <name type="common">Spur-leaf</name>
    <dbReference type="NCBI Taxonomy" id="13715"/>
    <lineage>
        <taxon>Eukaryota</taxon>
        <taxon>Viridiplantae</taxon>
        <taxon>Streptophyta</taxon>
        <taxon>Embryophyta</taxon>
        <taxon>Tracheophyta</taxon>
        <taxon>Spermatophyta</taxon>
        <taxon>Magnoliopsida</taxon>
        <taxon>Trochodendrales</taxon>
        <taxon>Trochodendraceae</taxon>
        <taxon>Tetracentron</taxon>
    </lineage>
</organism>
<evidence type="ECO:0000256" key="4">
    <source>
        <dbReference type="ARBA" id="ARBA00022527"/>
    </source>
</evidence>
<dbReference type="SUPFAM" id="SSF56112">
    <property type="entry name" value="Protein kinase-like (PK-like)"/>
    <property type="match status" value="1"/>
</dbReference>
<evidence type="ECO:0000256" key="14">
    <source>
        <dbReference type="ARBA" id="ARBA00022989"/>
    </source>
</evidence>
<keyword evidence="6" id="KW-0433">Leucine-rich repeat</keyword>
<dbReference type="GO" id="GO:0005524">
    <property type="term" value="F:ATP binding"/>
    <property type="evidence" value="ECO:0007669"/>
    <property type="project" value="UniProtKB-KW"/>
</dbReference>